<keyword evidence="3 4" id="KW-0802">TPR repeat</keyword>
<dbReference type="InterPro" id="IPR019734">
    <property type="entry name" value="TPR_rpt"/>
</dbReference>
<dbReference type="OrthoDB" id="2335338at2759"/>
<accession>F2UC34</accession>
<reference evidence="7" key="1">
    <citation type="submission" date="2009-08" db="EMBL/GenBank/DDBJ databases">
        <title>Annotation of Salpingoeca rosetta.</title>
        <authorList>
            <consortium name="The Broad Institute Genome Sequencing Platform"/>
            <person name="Russ C."/>
            <person name="Cuomo C."/>
            <person name="Burger G."/>
            <person name="Gray M.W."/>
            <person name="Holland P.W.H."/>
            <person name="King N."/>
            <person name="Lang F.B.F."/>
            <person name="Roger A.J."/>
            <person name="Ruiz-Trillo I."/>
            <person name="Young S.K."/>
            <person name="Zeng Q."/>
            <person name="Gargeya S."/>
            <person name="Alvarado L."/>
            <person name="Berlin A."/>
            <person name="Chapman S.B."/>
            <person name="Chen Z."/>
            <person name="Freedman E."/>
            <person name="Gellesch M."/>
            <person name="Goldberg J."/>
            <person name="Griggs A."/>
            <person name="Gujja S."/>
            <person name="Heilman E."/>
            <person name="Heiman D."/>
            <person name="Howarth C."/>
            <person name="Mehta T."/>
            <person name="Neiman D."/>
            <person name="Pearson M."/>
            <person name="Roberts A."/>
            <person name="Saif S."/>
            <person name="Shea T."/>
            <person name="Shenoy N."/>
            <person name="Sisk P."/>
            <person name="Stolte C."/>
            <person name="Sykes S."/>
            <person name="White J."/>
            <person name="Yandava C."/>
            <person name="Haas B."/>
            <person name="Nusbaum C."/>
            <person name="Birren B."/>
        </authorList>
    </citation>
    <scope>NUCLEOTIDE SEQUENCE [LARGE SCALE GENOMIC DNA]</scope>
    <source>
        <strain evidence="7">ATCC 50818</strain>
    </source>
</reference>
<evidence type="ECO:0000256" key="2">
    <source>
        <dbReference type="ARBA" id="ARBA00022737"/>
    </source>
</evidence>
<keyword evidence="2" id="KW-0677">Repeat</keyword>
<feature type="repeat" description="TPR" evidence="4">
    <location>
        <begin position="110"/>
        <end position="143"/>
    </location>
</feature>
<feature type="compositionally biased region" description="Low complexity" evidence="5">
    <location>
        <begin position="217"/>
        <end position="230"/>
    </location>
</feature>
<dbReference type="SMART" id="SM00028">
    <property type="entry name" value="TPR"/>
    <property type="match status" value="3"/>
</dbReference>
<sequence>MTSQRVDVAAAVCAFLQRAQNNERSTGNADNAASLQVALDCIQQVFPVTAAHLAAAPELEALVTPAERPAVDVDAEALKHKQNGNELMATKDFQGAYDEYTEAIRLKEDAIFYGNRAAACISMERFEAAIEDCKRSLKIDPNYVKSHARMGHAYKALRKFKEALAAYQEATRCDPANQNYKACIAELKGVLGEDAATAQDEEEPAIEEPEEEEGEEQQQQQQQQQGGQDPLASMFGALGGQGSSPGGLDFGSLLSNPAVMSMASSVMSNPDMQQMLGGFMANMQQPQQQQPGNNNSNNNESNGESNGEEEQHHHYFS</sequence>
<proteinExistence type="inferred from homology"/>
<evidence type="ECO:0000313" key="7">
    <source>
        <dbReference type="EMBL" id="EGD74141.1"/>
    </source>
</evidence>
<dbReference type="EMBL" id="GL832968">
    <property type="protein sequence ID" value="EGD74141.1"/>
    <property type="molecule type" value="Genomic_DNA"/>
</dbReference>
<dbReference type="SUPFAM" id="SSF48452">
    <property type="entry name" value="TPR-like"/>
    <property type="match status" value="1"/>
</dbReference>
<dbReference type="FunCoup" id="F2UC34">
    <property type="interactions" value="1839"/>
</dbReference>
<dbReference type="GO" id="GO:0060090">
    <property type="term" value="F:molecular adaptor activity"/>
    <property type="evidence" value="ECO:0007669"/>
    <property type="project" value="TreeGrafter"/>
</dbReference>
<dbReference type="GO" id="GO:0016020">
    <property type="term" value="C:membrane"/>
    <property type="evidence" value="ECO:0007669"/>
    <property type="project" value="TreeGrafter"/>
</dbReference>
<feature type="repeat" description="TPR" evidence="4">
    <location>
        <begin position="144"/>
        <end position="177"/>
    </location>
</feature>
<dbReference type="Gene3D" id="1.25.40.10">
    <property type="entry name" value="Tetratricopeptide repeat domain"/>
    <property type="match status" value="1"/>
</dbReference>
<evidence type="ECO:0000256" key="5">
    <source>
        <dbReference type="SAM" id="MobiDB-lite"/>
    </source>
</evidence>
<dbReference type="PANTHER" id="PTHR45831">
    <property type="entry name" value="LD24721P"/>
    <property type="match status" value="1"/>
</dbReference>
<feature type="compositionally biased region" description="Acidic residues" evidence="5">
    <location>
        <begin position="199"/>
        <end position="216"/>
    </location>
</feature>
<dbReference type="InParanoid" id="F2UC34"/>
<dbReference type="GO" id="GO:0006620">
    <property type="term" value="P:post-translational protein targeting to endoplasmic reticulum membrane"/>
    <property type="evidence" value="ECO:0007669"/>
    <property type="project" value="TreeGrafter"/>
</dbReference>
<feature type="region of interest" description="Disordered" evidence="5">
    <location>
        <begin position="275"/>
        <end position="317"/>
    </location>
</feature>
<feature type="region of interest" description="Disordered" evidence="5">
    <location>
        <begin position="194"/>
        <end position="249"/>
    </location>
</feature>
<evidence type="ECO:0000313" key="8">
    <source>
        <dbReference type="Proteomes" id="UP000007799"/>
    </source>
</evidence>
<dbReference type="RefSeq" id="XP_004993042.1">
    <property type="nucleotide sequence ID" value="XM_004992985.1"/>
</dbReference>
<protein>
    <recommendedName>
        <fullName evidence="6">SGTA homodimerisation domain-containing protein</fullName>
    </recommendedName>
</protein>
<dbReference type="InterPro" id="IPR032374">
    <property type="entry name" value="SGTA_dimer"/>
</dbReference>
<evidence type="ECO:0000256" key="1">
    <source>
        <dbReference type="ARBA" id="ARBA00008175"/>
    </source>
</evidence>
<feature type="compositionally biased region" description="Gly residues" evidence="5">
    <location>
        <begin position="237"/>
        <end position="249"/>
    </location>
</feature>
<dbReference type="PANTHER" id="PTHR45831:SF2">
    <property type="entry name" value="LD24721P"/>
    <property type="match status" value="1"/>
</dbReference>
<dbReference type="OMA" id="ANFCISI"/>
<evidence type="ECO:0000256" key="3">
    <source>
        <dbReference type="ARBA" id="ARBA00022803"/>
    </source>
</evidence>
<feature type="compositionally biased region" description="Low complexity" evidence="5">
    <location>
        <begin position="284"/>
        <end position="305"/>
    </location>
</feature>
<dbReference type="eggNOG" id="KOG0553">
    <property type="taxonomic scope" value="Eukaryota"/>
</dbReference>
<dbReference type="GeneID" id="16073616"/>
<feature type="domain" description="SGTA homodimerisation" evidence="6">
    <location>
        <begin position="7"/>
        <end position="57"/>
    </location>
</feature>
<dbReference type="STRING" id="946362.F2UC34"/>
<dbReference type="InterPro" id="IPR011990">
    <property type="entry name" value="TPR-like_helical_dom_sf"/>
</dbReference>
<dbReference type="Proteomes" id="UP000007799">
    <property type="component" value="Unassembled WGS sequence"/>
</dbReference>
<keyword evidence="8" id="KW-1185">Reference proteome</keyword>
<dbReference type="Pfam" id="PF16546">
    <property type="entry name" value="SGTA_dimer"/>
    <property type="match status" value="1"/>
</dbReference>
<dbReference type="InterPro" id="IPR047150">
    <property type="entry name" value="SGT"/>
</dbReference>
<evidence type="ECO:0000259" key="6">
    <source>
        <dbReference type="Pfam" id="PF16546"/>
    </source>
</evidence>
<gene>
    <name evidence="7" type="ORF">PTSG_06150</name>
</gene>
<dbReference type="AlphaFoldDB" id="F2UC34"/>
<dbReference type="GO" id="GO:0072380">
    <property type="term" value="C:TRC complex"/>
    <property type="evidence" value="ECO:0007669"/>
    <property type="project" value="TreeGrafter"/>
</dbReference>
<dbReference type="PROSITE" id="PS50005">
    <property type="entry name" value="TPR"/>
    <property type="match status" value="2"/>
</dbReference>
<dbReference type="Pfam" id="PF07719">
    <property type="entry name" value="TPR_2"/>
    <property type="match status" value="1"/>
</dbReference>
<comment type="similarity">
    <text evidence="1">Belongs to the SGT family.</text>
</comment>
<evidence type="ECO:0000256" key="4">
    <source>
        <dbReference type="PROSITE-ProRule" id="PRU00339"/>
    </source>
</evidence>
<dbReference type="Pfam" id="PF00515">
    <property type="entry name" value="TPR_1"/>
    <property type="match status" value="1"/>
</dbReference>
<dbReference type="Gene3D" id="1.20.5.420">
    <property type="entry name" value="Immunoglobulin FC, subunit C"/>
    <property type="match status" value="1"/>
</dbReference>
<dbReference type="KEGG" id="sre:PTSG_06150"/>
<name>F2UC34_SALR5</name>
<dbReference type="InterPro" id="IPR013105">
    <property type="entry name" value="TPR_2"/>
</dbReference>
<organism evidence="8">
    <name type="scientific">Salpingoeca rosetta (strain ATCC 50818 / BSB-021)</name>
    <dbReference type="NCBI Taxonomy" id="946362"/>
    <lineage>
        <taxon>Eukaryota</taxon>
        <taxon>Choanoflagellata</taxon>
        <taxon>Craspedida</taxon>
        <taxon>Salpingoecidae</taxon>
        <taxon>Salpingoeca</taxon>
    </lineage>
</organism>